<keyword evidence="3" id="KW-1185">Reference proteome</keyword>
<protein>
    <submittedName>
        <fullName evidence="2">Uncharacterized protein</fullName>
    </submittedName>
</protein>
<comment type="caution">
    <text evidence="2">The sequence shown here is derived from an EMBL/GenBank/DDBJ whole genome shotgun (WGS) entry which is preliminary data.</text>
</comment>
<evidence type="ECO:0000313" key="2">
    <source>
        <dbReference type="EMBL" id="KAF0304987.1"/>
    </source>
</evidence>
<sequence length="205" mass="21109">MFSQTSRDCAGAGAYNLYPMYHAHHAAGSQTAGYGDSAATHLTLPYSQYPSEAGYWDNYHRSVIGGYNEWHGQGFGGAPPLAAAAPAHLATQPGTPSPQQCPTGPGVAAGRNDSPDSGIVTGAADLPLSAGSGGLMSAPAAAADLAAGGGYPRPPPPPQQPQQPQQQSQQQPQPARDSWEWLDRNSYPTSARPPPGQSSAPTSLH</sequence>
<evidence type="ECO:0000256" key="1">
    <source>
        <dbReference type="SAM" id="MobiDB-lite"/>
    </source>
</evidence>
<feature type="compositionally biased region" description="Pro residues" evidence="1">
    <location>
        <begin position="152"/>
        <end position="161"/>
    </location>
</feature>
<name>A0A6A4WB05_AMPAM</name>
<feature type="compositionally biased region" description="Low complexity" evidence="1">
    <location>
        <begin position="162"/>
        <end position="174"/>
    </location>
</feature>
<proteinExistence type="predicted"/>
<dbReference type="EMBL" id="VIIS01000791">
    <property type="protein sequence ID" value="KAF0304987.1"/>
    <property type="molecule type" value="Genomic_DNA"/>
</dbReference>
<feature type="compositionally biased region" description="Polar residues" evidence="1">
    <location>
        <begin position="92"/>
        <end position="102"/>
    </location>
</feature>
<gene>
    <name evidence="2" type="ORF">FJT64_023300</name>
</gene>
<dbReference type="OrthoDB" id="6159439at2759"/>
<dbReference type="Proteomes" id="UP000440578">
    <property type="component" value="Unassembled WGS sequence"/>
</dbReference>
<dbReference type="AlphaFoldDB" id="A0A6A4WB05"/>
<evidence type="ECO:0000313" key="3">
    <source>
        <dbReference type="Proteomes" id="UP000440578"/>
    </source>
</evidence>
<feature type="region of interest" description="Disordered" evidence="1">
    <location>
        <begin position="144"/>
        <end position="205"/>
    </location>
</feature>
<reference evidence="2 3" key="1">
    <citation type="submission" date="2019-07" db="EMBL/GenBank/DDBJ databases">
        <title>Draft genome assembly of a fouling barnacle, Amphibalanus amphitrite (Darwin, 1854): The first reference genome for Thecostraca.</title>
        <authorList>
            <person name="Kim W."/>
        </authorList>
    </citation>
    <scope>NUCLEOTIDE SEQUENCE [LARGE SCALE GENOMIC DNA]</scope>
    <source>
        <strain evidence="2">SNU_AA5</strain>
        <tissue evidence="2">Soma without cirri and trophi</tissue>
    </source>
</reference>
<organism evidence="2 3">
    <name type="scientific">Amphibalanus amphitrite</name>
    <name type="common">Striped barnacle</name>
    <name type="synonym">Balanus amphitrite</name>
    <dbReference type="NCBI Taxonomy" id="1232801"/>
    <lineage>
        <taxon>Eukaryota</taxon>
        <taxon>Metazoa</taxon>
        <taxon>Ecdysozoa</taxon>
        <taxon>Arthropoda</taxon>
        <taxon>Crustacea</taxon>
        <taxon>Multicrustacea</taxon>
        <taxon>Cirripedia</taxon>
        <taxon>Thoracica</taxon>
        <taxon>Thoracicalcarea</taxon>
        <taxon>Balanomorpha</taxon>
        <taxon>Balanoidea</taxon>
        <taxon>Balanidae</taxon>
        <taxon>Amphibalaninae</taxon>
        <taxon>Amphibalanus</taxon>
    </lineage>
</organism>
<feature type="region of interest" description="Disordered" evidence="1">
    <location>
        <begin position="87"/>
        <end position="125"/>
    </location>
</feature>
<accession>A0A6A4WB05</accession>